<keyword evidence="1" id="KW-0997">Cell inner membrane</keyword>
<evidence type="ECO:0000313" key="4">
    <source>
        <dbReference type="Proteomes" id="UP000307510"/>
    </source>
</evidence>
<reference evidence="3 4" key="1">
    <citation type="submission" date="2019-05" db="EMBL/GenBank/DDBJ databases">
        <authorList>
            <person name="Moore K."/>
            <person name="O'Neill P."/>
            <person name="Farbos A."/>
            <person name="Studholme D.J."/>
        </authorList>
    </citation>
    <scope>NUCLEOTIDE SEQUENCE [LARGE SCALE GENOMIC DNA]</scope>
    <source>
        <strain evidence="3 4">DSM 9128</strain>
    </source>
</reference>
<protein>
    <submittedName>
        <fullName evidence="3">Glycosyltransferase family 2 protein</fullName>
    </submittedName>
</protein>
<dbReference type="AlphaFoldDB" id="A0A5R9A9W1"/>
<dbReference type="Gene3D" id="3.90.550.10">
    <property type="entry name" value="Spore Coat Polysaccharide Biosynthesis Protein SpsA, Chain A"/>
    <property type="match status" value="1"/>
</dbReference>
<dbReference type="SUPFAM" id="SSF53448">
    <property type="entry name" value="Nucleotide-diphospho-sugar transferases"/>
    <property type="match status" value="1"/>
</dbReference>
<dbReference type="InterPro" id="IPR029044">
    <property type="entry name" value="Nucleotide-diphossugar_trans"/>
</dbReference>
<keyword evidence="1" id="KW-0472">Membrane</keyword>
<dbReference type="InterPro" id="IPR001173">
    <property type="entry name" value="Glyco_trans_2-like"/>
</dbReference>
<keyword evidence="1" id="KW-1003">Cell membrane</keyword>
<dbReference type="Pfam" id="PF00535">
    <property type="entry name" value="Glycos_transf_2"/>
    <property type="match status" value="1"/>
</dbReference>
<keyword evidence="3" id="KW-0808">Transferase</keyword>
<reference evidence="4" key="2">
    <citation type="submission" date="2019-06" db="EMBL/GenBank/DDBJ databases">
        <title>AzeR, a transcriptional regulator that responds to azelaic acid in Pseudomonas nitroreducens.</title>
        <authorList>
            <person name="Bez C."/>
            <person name="Javvadi S.G."/>
            <person name="Bertani I."/>
            <person name="Devescovi G."/>
            <person name="Studholme D.J."/>
            <person name="Geller A."/>
            <person name="Levy A."/>
            <person name="Venturi V."/>
        </authorList>
    </citation>
    <scope>NUCLEOTIDE SEQUENCE [LARGE SCALE GENOMIC DNA]</scope>
    <source>
        <strain evidence="4">DSM 9128</strain>
    </source>
</reference>
<evidence type="ECO:0000313" key="3">
    <source>
        <dbReference type="EMBL" id="TLP74727.1"/>
    </source>
</evidence>
<dbReference type="Proteomes" id="UP000307510">
    <property type="component" value="Unassembled WGS sequence"/>
</dbReference>
<proteinExistence type="predicted"/>
<dbReference type="RefSeq" id="WP_138213825.1">
    <property type="nucleotide sequence ID" value="NZ_VASG01000003.1"/>
</dbReference>
<organism evidence="3 4">
    <name type="scientific">Pseudomonas nitroreducens</name>
    <dbReference type="NCBI Taxonomy" id="46680"/>
    <lineage>
        <taxon>Bacteria</taxon>
        <taxon>Pseudomonadati</taxon>
        <taxon>Pseudomonadota</taxon>
        <taxon>Gammaproteobacteria</taxon>
        <taxon>Pseudomonadales</taxon>
        <taxon>Pseudomonadaceae</taxon>
        <taxon>Pseudomonas</taxon>
    </lineage>
</organism>
<dbReference type="PANTHER" id="PTHR22916:SF3">
    <property type="entry name" value="UDP-GLCNAC:BETAGAL BETA-1,3-N-ACETYLGLUCOSAMINYLTRANSFERASE-LIKE PROTEIN 1"/>
    <property type="match status" value="1"/>
</dbReference>
<comment type="caution">
    <text evidence="3">The sequence shown here is derived from an EMBL/GenBank/DDBJ whole genome shotgun (WGS) entry which is preliminary data.</text>
</comment>
<sequence>MIAKSAVQTQQGDVTGSGSNARVAILLSTFNGAPFLREQLDSLISQTHQNWAIYASDDGSSDSTLAILSEYQLSLGQDRLVIFPGPRKGFSANFLSLLKRPELDADYYAYCDQDDIWEAGKLECGVRWCETIAATQPALFCSRTRLIDEAGEPIGYSPLFSAPPSFRNALVQSIAGGNTMLFNAATRSLLMKTHEGDQIISHDWWTYLVVAGCGGMVHYESVPTIGYRQHGRNLIGSNSGFKDRIVRLKKLLAGTFKDWNDANLQAMKAVQGQLSNDSQQTLALFVQARKSTLLKRLFLIFRSGVYRQTLLGNLGLTAAAILQRL</sequence>
<name>A0A5R9A9W1_PSENT</name>
<evidence type="ECO:0000259" key="2">
    <source>
        <dbReference type="Pfam" id="PF00535"/>
    </source>
</evidence>
<gene>
    <name evidence="3" type="ORF">FEA48_10955</name>
</gene>
<dbReference type="CDD" id="cd04196">
    <property type="entry name" value="GT_2_like_d"/>
    <property type="match status" value="1"/>
</dbReference>
<dbReference type="PANTHER" id="PTHR22916">
    <property type="entry name" value="GLYCOSYLTRANSFERASE"/>
    <property type="match status" value="1"/>
</dbReference>
<accession>A0A5R9A9W1</accession>
<dbReference type="EMBL" id="VASG01000003">
    <property type="protein sequence ID" value="TLP74727.1"/>
    <property type="molecule type" value="Genomic_DNA"/>
</dbReference>
<feature type="domain" description="Glycosyltransferase 2-like" evidence="2">
    <location>
        <begin position="25"/>
        <end position="127"/>
    </location>
</feature>
<dbReference type="GO" id="GO:0016758">
    <property type="term" value="F:hexosyltransferase activity"/>
    <property type="evidence" value="ECO:0007669"/>
    <property type="project" value="UniProtKB-ARBA"/>
</dbReference>
<evidence type="ECO:0000256" key="1">
    <source>
        <dbReference type="ARBA" id="ARBA00022519"/>
    </source>
</evidence>